<evidence type="ECO:0000313" key="2">
    <source>
        <dbReference type="EMBL" id="MBE9221303.1"/>
    </source>
</evidence>
<dbReference type="Proteomes" id="UP000654604">
    <property type="component" value="Unassembled WGS sequence"/>
</dbReference>
<dbReference type="RefSeq" id="WP_193799500.1">
    <property type="nucleotide sequence ID" value="NZ_JADEWC010000002.1"/>
</dbReference>
<reference evidence="2 3" key="1">
    <citation type="submission" date="2020-10" db="EMBL/GenBank/DDBJ databases">
        <authorList>
            <person name="Castelo-Branco R."/>
            <person name="Eusebio N."/>
            <person name="Adriana R."/>
            <person name="Vieira A."/>
            <person name="Brugerolle De Fraissinette N."/>
            <person name="Rezende De Castro R."/>
            <person name="Schneider M.P."/>
            <person name="Vasconcelos V."/>
            <person name="Leao P.N."/>
        </authorList>
    </citation>
    <scope>NUCLEOTIDE SEQUENCE [LARGE SCALE GENOMIC DNA]</scope>
    <source>
        <strain evidence="2 3">LEGE 03274</strain>
    </source>
</reference>
<proteinExistence type="predicted"/>
<organism evidence="2 3">
    <name type="scientific">Cyanobacterium stanieri LEGE 03274</name>
    <dbReference type="NCBI Taxonomy" id="1828756"/>
    <lineage>
        <taxon>Bacteria</taxon>
        <taxon>Bacillati</taxon>
        <taxon>Cyanobacteriota</taxon>
        <taxon>Cyanophyceae</taxon>
        <taxon>Oscillatoriophycideae</taxon>
        <taxon>Chroococcales</taxon>
        <taxon>Geminocystaceae</taxon>
        <taxon>Cyanobacterium</taxon>
    </lineage>
</organism>
<evidence type="ECO:0000313" key="3">
    <source>
        <dbReference type="Proteomes" id="UP000654604"/>
    </source>
</evidence>
<comment type="caution">
    <text evidence="2">The sequence shown here is derived from an EMBL/GenBank/DDBJ whole genome shotgun (WGS) entry which is preliminary data.</text>
</comment>
<keyword evidence="1" id="KW-0472">Membrane</keyword>
<name>A0ABR9V096_9CHRO</name>
<keyword evidence="1" id="KW-1133">Transmembrane helix</keyword>
<evidence type="ECO:0008006" key="4">
    <source>
        <dbReference type="Google" id="ProtNLM"/>
    </source>
</evidence>
<sequence length="56" mass="5963">MERKKLVAVITGIISVLLGVVYLILVQLLDSRGAMIPAPLTPDLSSLTQTIIGFLA</sequence>
<accession>A0ABR9V096</accession>
<keyword evidence="3" id="KW-1185">Reference proteome</keyword>
<feature type="transmembrane region" description="Helical" evidence="1">
    <location>
        <begin position="6"/>
        <end position="25"/>
    </location>
</feature>
<protein>
    <recommendedName>
        <fullName evidence="4">Glucose-inhibited division protein A</fullName>
    </recommendedName>
</protein>
<gene>
    <name evidence="2" type="ORF">IQ215_01205</name>
</gene>
<evidence type="ECO:0000256" key="1">
    <source>
        <dbReference type="SAM" id="Phobius"/>
    </source>
</evidence>
<dbReference type="EMBL" id="JADEWC010000002">
    <property type="protein sequence ID" value="MBE9221303.1"/>
    <property type="molecule type" value="Genomic_DNA"/>
</dbReference>
<keyword evidence="1" id="KW-0812">Transmembrane</keyword>